<evidence type="ECO:0000256" key="1">
    <source>
        <dbReference type="SAM" id="MobiDB-lite"/>
    </source>
</evidence>
<proteinExistence type="predicted"/>
<evidence type="ECO:0000313" key="2">
    <source>
        <dbReference type="EMBL" id="GFH32325.1"/>
    </source>
</evidence>
<feature type="region of interest" description="Disordered" evidence="1">
    <location>
        <begin position="1"/>
        <end position="21"/>
    </location>
</feature>
<name>A0A6A0AIG8_HAELA</name>
<sequence>MVVVHQTAYSLPQNDDPAPTIGPTELRIQYIRTYIPSFKSPHSVHTITRDTQMRALLPAMLAAKYTAECIARDKHGGEVELIPHGR</sequence>
<accession>A0A6A0AIG8</accession>
<keyword evidence="3" id="KW-1185">Reference proteome</keyword>
<gene>
    <name evidence="2" type="ORF">HaLaN_31527</name>
</gene>
<organism evidence="2 3">
    <name type="scientific">Haematococcus lacustris</name>
    <name type="common">Green alga</name>
    <name type="synonym">Haematococcus pluvialis</name>
    <dbReference type="NCBI Taxonomy" id="44745"/>
    <lineage>
        <taxon>Eukaryota</taxon>
        <taxon>Viridiplantae</taxon>
        <taxon>Chlorophyta</taxon>
        <taxon>core chlorophytes</taxon>
        <taxon>Chlorophyceae</taxon>
        <taxon>CS clade</taxon>
        <taxon>Chlamydomonadales</taxon>
        <taxon>Haematococcaceae</taxon>
        <taxon>Haematococcus</taxon>
    </lineage>
</organism>
<dbReference type="AlphaFoldDB" id="A0A6A0AIG8"/>
<dbReference type="Proteomes" id="UP000485058">
    <property type="component" value="Unassembled WGS sequence"/>
</dbReference>
<reference evidence="2 3" key="1">
    <citation type="submission" date="2020-02" db="EMBL/GenBank/DDBJ databases">
        <title>Draft genome sequence of Haematococcus lacustris strain NIES-144.</title>
        <authorList>
            <person name="Morimoto D."/>
            <person name="Nakagawa S."/>
            <person name="Yoshida T."/>
            <person name="Sawayama S."/>
        </authorList>
    </citation>
    <scope>NUCLEOTIDE SEQUENCE [LARGE SCALE GENOMIC DNA]</scope>
    <source>
        <strain evidence="2 3">NIES-144</strain>
    </source>
</reference>
<evidence type="ECO:0000313" key="3">
    <source>
        <dbReference type="Proteomes" id="UP000485058"/>
    </source>
</evidence>
<comment type="caution">
    <text evidence="2">The sequence shown here is derived from an EMBL/GenBank/DDBJ whole genome shotgun (WGS) entry which is preliminary data.</text>
</comment>
<dbReference type="EMBL" id="BLLF01006518">
    <property type="protein sequence ID" value="GFH32325.1"/>
    <property type="molecule type" value="Genomic_DNA"/>
</dbReference>
<protein>
    <submittedName>
        <fullName evidence="2">Uncharacterized protein</fullName>
    </submittedName>
</protein>